<sequence>MSHITKHGSAHWEGAIKTGKGTVSTQSGALNQQPYGFNTRFEGQPGTNPEELLGAAHAACFSMALSLILGDAGLTATSIDTQADVSLNKTDGGFEIASIALTLKARIPNATQPQFLELANKAKEGCPVSKLFRAPITLDATLLG</sequence>
<dbReference type="Pfam" id="PF02566">
    <property type="entry name" value="OsmC"/>
    <property type="match status" value="1"/>
</dbReference>
<evidence type="ECO:0000313" key="2">
    <source>
        <dbReference type="Proteomes" id="UP001523528"/>
    </source>
</evidence>
<name>A0ABT1EVT9_9PROT</name>
<organism evidence="1 2">
    <name type="scientific">Acetobacter lambici</name>
    <dbReference type="NCBI Taxonomy" id="1332824"/>
    <lineage>
        <taxon>Bacteria</taxon>
        <taxon>Pseudomonadati</taxon>
        <taxon>Pseudomonadota</taxon>
        <taxon>Alphaproteobacteria</taxon>
        <taxon>Acetobacterales</taxon>
        <taxon>Acetobacteraceae</taxon>
        <taxon>Acetobacter</taxon>
    </lineage>
</organism>
<dbReference type="PANTHER" id="PTHR42830:SF1">
    <property type="entry name" value="OSMOTICALLY INDUCIBLE FAMILY PROTEIN"/>
    <property type="match status" value="1"/>
</dbReference>
<dbReference type="InterPro" id="IPR003718">
    <property type="entry name" value="OsmC/Ohr_fam"/>
</dbReference>
<comment type="caution">
    <text evidence="1">The sequence shown here is derived from an EMBL/GenBank/DDBJ whole genome shotgun (WGS) entry which is preliminary data.</text>
</comment>
<dbReference type="Gene3D" id="3.30.300.20">
    <property type="match status" value="1"/>
</dbReference>
<dbReference type="InterPro" id="IPR015946">
    <property type="entry name" value="KH_dom-like_a/b"/>
</dbReference>
<dbReference type="RefSeq" id="WP_165990452.1">
    <property type="nucleotide sequence ID" value="NZ_JAMYZY010000001.1"/>
</dbReference>
<dbReference type="SUPFAM" id="SSF82784">
    <property type="entry name" value="OsmC-like"/>
    <property type="match status" value="1"/>
</dbReference>
<protein>
    <submittedName>
        <fullName evidence="1">OsmC family protein</fullName>
    </submittedName>
</protein>
<dbReference type="Proteomes" id="UP001523528">
    <property type="component" value="Unassembled WGS sequence"/>
</dbReference>
<proteinExistence type="predicted"/>
<dbReference type="EMBL" id="JAMYZZ010000001">
    <property type="protein sequence ID" value="MCP1257074.1"/>
    <property type="molecule type" value="Genomic_DNA"/>
</dbReference>
<gene>
    <name evidence="1" type="ORF">NKW50_00535</name>
</gene>
<accession>A0ABT1EVT9</accession>
<dbReference type="InterPro" id="IPR052707">
    <property type="entry name" value="OsmC_Ohr_Peroxiredoxin"/>
</dbReference>
<dbReference type="InterPro" id="IPR019904">
    <property type="entry name" value="Peroxiredoxin_OsmC"/>
</dbReference>
<dbReference type="InterPro" id="IPR036102">
    <property type="entry name" value="OsmC/Ohrsf"/>
</dbReference>
<evidence type="ECO:0000313" key="1">
    <source>
        <dbReference type="EMBL" id="MCP1257074.1"/>
    </source>
</evidence>
<reference evidence="1 2" key="1">
    <citation type="submission" date="2022-06" db="EMBL/GenBank/DDBJ databases">
        <title>Acetobacer genomes from food samples.</title>
        <authorList>
            <person name="Sombolestani A."/>
        </authorList>
    </citation>
    <scope>NUCLEOTIDE SEQUENCE [LARGE SCALE GENOMIC DNA]</scope>
    <source>
        <strain evidence="1 2">R-83285</strain>
    </source>
</reference>
<dbReference type="NCBIfam" id="TIGR03562">
    <property type="entry name" value="osmo_induc_OsmC"/>
    <property type="match status" value="1"/>
</dbReference>
<keyword evidence="2" id="KW-1185">Reference proteome</keyword>
<dbReference type="PANTHER" id="PTHR42830">
    <property type="entry name" value="OSMOTICALLY INDUCIBLE FAMILY PROTEIN"/>
    <property type="match status" value="1"/>
</dbReference>